<dbReference type="PROSITE" id="PS00198">
    <property type="entry name" value="4FE4S_FER_1"/>
    <property type="match status" value="1"/>
</dbReference>
<name>A0A0E3LKJ2_METBA</name>
<dbReference type="NCBIfam" id="TIGR03290">
    <property type="entry name" value="CoB_CoM_SS_C"/>
    <property type="match status" value="1"/>
</dbReference>
<dbReference type="Proteomes" id="UP000033038">
    <property type="component" value="Chromosome"/>
</dbReference>
<comment type="similarity">
    <text evidence="2">Belongs to the HdrC family.</text>
</comment>
<dbReference type="UniPathway" id="UPA00647">
    <property type="reaction ID" value="UER00700"/>
</dbReference>
<dbReference type="GO" id="GO:0051912">
    <property type="term" value="F:CoB--CoM heterodisulfide reductase activity"/>
    <property type="evidence" value="ECO:0007669"/>
    <property type="project" value="UniProtKB-EC"/>
</dbReference>
<protein>
    <submittedName>
        <fullName evidence="10">CoB--CoM heterodisulfide reductase subunit C</fullName>
        <ecNumber evidence="10">1.8.98.1</ecNumber>
    </submittedName>
</protein>
<proteinExistence type="inferred from homology"/>
<dbReference type="HOGENOM" id="CLU_121273_0_0_2"/>
<dbReference type="InterPro" id="IPR009051">
    <property type="entry name" value="Helical_ferredxn"/>
</dbReference>
<dbReference type="GeneID" id="24821766"/>
<organism evidence="10 11">
    <name type="scientific">Methanosarcina barkeri str. Wiesmoor</name>
    <dbReference type="NCBI Taxonomy" id="1434109"/>
    <lineage>
        <taxon>Archaea</taxon>
        <taxon>Methanobacteriati</taxon>
        <taxon>Methanobacteriota</taxon>
        <taxon>Stenosarchaea group</taxon>
        <taxon>Methanomicrobia</taxon>
        <taxon>Methanosarcinales</taxon>
        <taxon>Methanosarcinaceae</taxon>
        <taxon>Methanosarcina</taxon>
    </lineage>
</organism>
<dbReference type="KEGG" id="mbw:MSBRW_0363"/>
<dbReference type="SUPFAM" id="SSF46548">
    <property type="entry name" value="alpha-helical ferredoxin"/>
    <property type="match status" value="1"/>
</dbReference>
<feature type="domain" description="4Fe-4S ferredoxin-type" evidence="9">
    <location>
        <begin position="10"/>
        <end position="40"/>
    </location>
</feature>
<evidence type="ECO:0000256" key="2">
    <source>
        <dbReference type="ARBA" id="ARBA00007097"/>
    </source>
</evidence>
<keyword evidence="7" id="KW-0408">Iron</keyword>
<dbReference type="AlphaFoldDB" id="A0A0E3LKJ2"/>
<evidence type="ECO:0000256" key="8">
    <source>
        <dbReference type="ARBA" id="ARBA00023014"/>
    </source>
</evidence>
<dbReference type="PATRIC" id="fig|1434109.4.peg.443"/>
<dbReference type="PANTHER" id="PTHR43255:SF1">
    <property type="entry name" value="IRON-SULFUR-BINDING OXIDOREDUCTASE FADF-RELATED"/>
    <property type="match status" value="1"/>
</dbReference>
<keyword evidence="3" id="KW-0004">4Fe-4S</keyword>
<evidence type="ECO:0000256" key="3">
    <source>
        <dbReference type="ARBA" id="ARBA00022485"/>
    </source>
</evidence>
<dbReference type="GO" id="GO:0005886">
    <property type="term" value="C:plasma membrane"/>
    <property type="evidence" value="ECO:0007669"/>
    <property type="project" value="TreeGrafter"/>
</dbReference>
<keyword evidence="4" id="KW-0479">Metal-binding</keyword>
<evidence type="ECO:0000313" key="11">
    <source>
        <dbReference type="Proteomes" id="UP000033038"/>
    </source>
</evidence>
<dbReference type="GO" id="GO:0046872">
    <property type="term" value="F:metal ion binding"/>
    <property type="evidence" value="ECO:0007669"/>
    <property type="project" value="UniProtKB-KW"/>
</dbReference>
<evidence type="ECO:0000256" key="1">
    <source>
        <dbReference type="ARBA" id="ARBA00004808"/>
    </source>
</evidence>
<dbReference type="EC" id="1.8.98.1" evidence="10"/>
<dbReference type="Pfam" id="PF13183">
    <property type="entry name" value="Fer4_8"/>
    <property type="match status" value="1"/>
</dbReference>
<keyword evidence="6 10" id="KW-0560">Oxidoreductase</keyword>
<reference evidence="10 11" key="1">
    <citation type="submission" date="2014-07" db="EMBL/GenBank/DDBJ databases">
        <title>Methanogenic archaea and the global carbon cycle.</title>
        <authorList>
            <person name="Henriksen J.R."/>
            <person name="Luke J."/>
            <person name="Reinhart S."/>
            <person name="Benedict M.N."/>
            <person name="Youngblut N.D."/>
            <person name="Metcalf M.E."/>
            <person name="Whitaker R.J."/>
            <person name="Metcalf W.W."/>
        </authorList>
    </citation>
    <scope>NUCLEOTIDE SEQUENCE [LARGE SCALE GENOMIC DNA]</scope>
    <source>
        <strain evidence="10 11">Wiesmoor</strain>
    </source>
</reference>
<evidence type="ECO:0000313" key="10">
    <source>
        <dbReference type="EMBL" id="AKB49616.1"/>
    </source>
</evidence>
<keyword evidence="8" id="KW-0411">Iron-sulfur</keyword>
<gene>
    <name evidence="10" type="ORF">MSBRW_0363</name>
</gene>
<evidence type="ECO:0000256" key="7">
    <source>
        <dbReference type="ARBA" id="ARBA00023004"/>
    </source>
</evidence>
<dbReference type="GO" id="GO:0015948">
    <property type="term" value="P:methanogenesis"/>
    <property type="evidence" value="ECO:0007669"/>
    <property type="project" value="UniProtKB-KW"/>
</dbReference>
<evidence type="ECO:0000256" key="6">
    <source>
        <dbReference type="ARBA" id="ARBA00023002"/>
    </source>
</evidence>
<evidence type="ECO:0000256" key="4">
    <source>
        <dbReference type="ARBA" id="ARBA00022723"/>
    </source>
</evidence>
<sequence>MSEELPKVLKDAGLDLFSCMQCGICTGSCPSGRHTGLNTRRILRDARKNRATVLSDDALWLCTTCYTCQERCPRDIPITDALLELRRLAVKQGFMLPEHRKVSEMVMEFGHSVPLDEETKKKREELGLDPIPNTVQKYPEALQEVRNLLKACKFDELTAET</sequence>
<dbReference type="Gene3D" id="1.10.1060.10">
    <property type="entry name" value="Alpha-helical ferredoxin"/>
    <property type="match status" value="1"/>
</dbReference>
<accession>A0A0E3LKJ2</accession>
<comment type="pathway">
    <text evidence="1">Cofactor metabolism; coenzyme M-coenzyme B heterodisulfide reduction; coenzyme B and coenzyme M from coenzyme M-coenzyme B heterodisulfide: step 1/1.</text>
</comment>
<keyword evidence="5" id="KW-0484">Methanogenesis</keyword>
<evidence type="ECO:0000256" key="5">
    <source>
        <dbReference type="ARBA" id="ARBA00022994"/>
    </source>
</evidence>
<dbReference type="PANTHER" id="PTHR43255">
    <property type="entry name" value="IRON-SULFUR-BINDING OXIDOREDUCTASE FADF-RELATED-RELATED"/>
    <property type="match status" value="1"/>
</dbReference>
<dbReference type="GO" id="GO:0051539">
    <property type="term" value="F:4 iron, 4 sulfur cluster binding"/>
    <property type="evidence" value="ECO:0007669"/>
    <property type="project" value="UniProtKB-KW"/>
</dbReference>
<evidence type="ECO:0000259" key="9">
    <source>
        <dbReference type="PROSITE" id="PS51379"/>
    </source>
</evidence>
<dbReference type="InterPro" id="IPR051460">
    <property type="entry name" value="HdrC_iron-sulfur_subunit"/>
</dbReference>
<dbReference type="EMBL" id="CP009526">
    <property type="protein sequence ID" value="AKB49616.1"/>
    <property type="molecule type" value="Genomic_DNA"/>
</dbReference>
<dbReference type="RefSeq" id="WP_011305669.1">
    <property type="nucleotide sequence ID" value="NZ_CP009526.1"/>
</dbReference>
<dbReference type="PROSITE" id="PS51379">
    <property type="entry name" value="4FE4S_FER_2"/>
    <property type="match status" value="1"/>
</dbReference>
<dbReference type="InterPro" id="IPR017896">
    <property type="entry name" value="4Fe4S_Fe-S-bd"/>
</dbReference>
<dbReference type="InterPro" id="IPR017680">
    <property type="entry name" value="CoB/CoM_hetero-S_Rdtase_csu"/>
</dbReference>
<dbReference type="InterPro" id="IPR017900">
    <property type="entry name" value="4Fe4S_Fe_S_CS"/>
</dbReference>